<dbReference type="EMBL" id="MAYT01000003">
    <property type="protein sequence ID" value="OCA91955.1"/>
    <property type="molecule type" value="Genomic_DNA"/>
</dbReference>
<sequence length="1054" mass="121807">MRKWLWLVILLIIIASPILVWYAKPAKKMNLLIFDKTVPDHTFREHQGLTWLLNYKKYNHPSGEPYRKEMDYAGIVPVDGKKYTNRSISKISNSPQLIYTADTYGIDTPHSKGSYGGLSNQEWTKLQELYYDHQPVWVSEYNSFASPTPKNVREGLLSFLNINWTGWIGRSFEELDPAKNKEIPDTAIRAYEAQEKQPWKKSGPGFVFIHEDGQVVVLEEGHLKSNQLTLKFTSSGKKEFNLKESPRYNYWFDVITPRNGKEVIANYEWSLTNEGEKWLNKHGIPEKFAAITKTEKNGSPAFYFAGDYNDTNHLPSFYKTAGLIKMKSLFTKENSADSEAFYWNTYAPLMETILDEAASHSPKKKETAKVEQEKVDGISINAKLESDRFQILKNGKWVPMTIKGVNMGMGKPGAWPGEAAITEDEYYRWIQQIGKMNANAIRVYTLHPPGFYRALKRYNEQAETPIYLFHGIWIDEEPLEEKLDAFDSGIVKQFKSDIKTIVDVVHGNATVPEKPGHASGSYKADVSPYLIGWIVGIEWYPDMVDSTNKKHQGKGDFSGTYMRTKQAQPFEYWLASMMDYTIQQESQNYGTQHPISFTNWVTTDLLDHPYEPLKKEDLVGINPNVIHPTEQLKAGYFAAYHVYPYYPDFLNIDKNYLKYKDHRGKANSYAGYLHDLKKAHTMPVLIAEFGLPASRGITHSNPYGWNQGHNSEEKQGKVVTERFEDILKEGYTGGLVFNWQDEWFKRTWNTMDFDDPNRRPYWSNAQTNEQQFGILSFDRLKIRVDGKTDDWKKEKIKPAKLKTNKVIKKMFVTHDERYLYIRLDYKQAKDAGMDTTLLIDTIPEQGNKSISYNGGIASERGIDFLLRLNGKNDSRMLVDSYYDSHYFMYGEKLKLIPKKPYASRKNNGQFHKIEMALNKTLTNPVTKEVYPFESFETGKLEKGNGNPDAQNYDSLADYEINKKTGIVEIRIPWMLLNVKDPSTKEIAGDYWKGGPEASQKIQDISLAAVASSKQSRLNTDDFFSYSWKTWQQPQYEERLKRSYEIIQKEFAKYK</sequence>
<reference evidence="2" key="1">
    <citation type="submission" date="2016-05" db="EMBL/GenBank/DDBJ databases">
        <authorList>
            <person name="Liu B."/>
            <person name="Wang J."/>
            <person name="Zhu Y."/>
            <person name="Liu G."/>
            <person name="Chen Q."/>
            <person name="Chen Z."/>
            <person name="Lan J."/>
            <person name="Che J."/>
            <person name="Ge C."/>
            <person name="Shi H."/>
            <person name="Pan Z."/>
            <person name="Liu X."/>
        </authorList>
    </citation>
    <scope>NUCLEOTIDE SEQUENCE [LARGE SCALE GENOMIC DNA]</scope>
    <source>
        <strain evidence="2">FJAT-27215</strain>
    </source>
</reference>
<proteinExistence type="predicted"/>
<protein>
    <submittedName>
        <fullName evidence="1">Uncharacterized protein</fullName>
    </submittedName>
</protein>
<keyword evidence="2" id="KW-1185">Reference proteome</keyword>
<organism evidence="1 2">
    <name type="scientific">Pseudobacillus wudalianchiensis</name>
    <dbReference type="NCBI Taxonomy" id="1743143"/>
    <lineage>
        <taxon>Bacteria</taxon>
        <taxon>Bacillati</taxon>
        <taxon>Bacillota</taxon>
        <taxon>Bacilli</taxon>
        <taxon>Bacillales</taxon>
        <taxon>Bacillaceae</taxon>
        <taxon>Pseudobacillus</taxon>
    </lineage>
</organism>
<evidence type="ECO:0000313" key="2">
    <source>
        <dbReference type="Proteomes" id="UP000092578"/>
    </source>
</evidence>
<evidence type="ECO:0000313" key="1">
    <source>
        <dbReference type="EMBL" id="OCA91955.1"/>
    </source>
</evidence>
<dbReference type="Proteomes" id="UP000092578">
    <property type="component" value="Unassembled WGS sequence"/>
</dbReference>
<gene>
    <name evidence="1" type="ORF">A8F95_18775</name>
</gene>
<accession>A0A1B9B779</accession>
<dbReference type="SUPFAM" id="SSF51445">
    <property type="entry name" value="(Trans)glycosidases"/>
    <property type="match status" value="1"/>
</dbReference>
<comment type="caution">
    <text evidence="1">The sequence shown here is derived from an EMBL/GenBank/DDBJ whole genome shotgun (WGS) entry which is preliminary data.</text>
</comment>
<dbReference type="RefSeq" id="WP_065409601.1">
    <property type="nucleotide sequence ID" value="NZ_MAYT01000003.1"/>
</dbReference>
<dbReference type="AlphaFoldDB" id="A0A1B9B779"/>
<name>A0A1B9B779_9BACI</name>
<dbReference type="Gene3D" id="3.20.20.80">
    <property type="entry name" value="Glycosidases"/>
    <property type="match status" value="2"/>
</dbReference>
<dbReference type="InterPro" id="IPR017853">
    <property type="entry name" value="GH"/>
</dbReference>